<protein>
    <submittedName>
        <fullName evidence="1">Unannotated protein</fullName>
    </submittedName>
</protein>
<name>A0A6J6DYV8_9ZZZZ</name>
<dbReference type="EMBL" id="CAEZTE010000066">
    <property type="protein sequence ID" value="CAB4568175.1"/>
    <property type="molecule type" value="Genomic_DNA"/>
</dbReference>
<organism evidence="1">
    <name type="scientific">freshwater metagenome</name>
    <dbReference type="NCBI Taxonomy" id="449393"/>
    <lineage>
        <taxon>unclassified sequences</taxon>
        <taxon>metagenomes</taxon>
        <taxon>ecological metagenomes</taxon>
    </lineage>
</organism>
<dbReference type="AlphaFoldDB" id="A0A6J6DYV8"/>
<sequence>MAGYFLPSEVSTVILPLFAADSTTWLLVKIYPSLSRKKPEPVPDPPEPLTDIETTAGISLAASAAIEPGARSTTFSV</sequence>
<dbReference type="EMBL" id="CAEZYN010000006">
    <property type="protein sequence ID" value="CAB4716377.1"/>
    <property type="molecule type" value="Genomic_DNA"/>
</dbReference>
<evidence type="ECO:0000313" key="2">
    <source>
        <dbReference type="EMBL" id="CAB4716377.1"/>
    </source>
</evidence>
<reference evidence="1" key="1">
    <citation type="submission" date="2020-05" db="EMBL/GenBank/DDBJ databases">
        <authorList>
            <person name="Chiriac C."/>
            <person name="Salcher M."/>
            <person name="Ghai R."/>
            <person name="Kavagutti S V."/>
        </authorList>
    </citation>
    <scope>NUCLEOTIDE SEQUENCE</scope>
</reference>
<accession>A0A6J6DYV8</accession>
<evidence type="ECO:0000313" key="3">
    <source>
        <dbReference type="EMBL" id="CAB4965901.1"/>
    </source>
</evidence>
<evidence type="ECO:0000313" key="1">
    <source>
        <dbReference type="EMBL" id="CAB4568175.1"/>
    </source>
</evidence>
<gene>
    <name evidence="1" type="ORF">UFOPK1599_00946</name>
    <name evidence="2" type="ORF">UFOPK2715_00134</name>
    <name evidence="3" type="ORF">UFOPK3883_00774</name>
</gene>
<dbReference type="EMBL" id="CAFBNV010000062">
    <property type="protein sequence ID" value="CAB4965901.1"/>
    <property type="molecule type" value="Genomic_DNA"/>
</dbReference>
<proteinExistence type="predicted"/>